<keyword evidence="2" id="KW-1185">Reference proteome</keyword>
<dbReference type="Proteomes" id="UP001152888">
    <property type="component" value="Unassembled WGS sequence"/>
</dbReference>
<sequence>MIEDDTDPVYVLPKKSETWVTTALKKVVKGGTLEKDMRGRHKPNKIAEDLRDRVRAHIKLFPIVPSHYIR</sequence>
<name>A0A9P0M9G9_ACAOB</name>
<comment type="caution">
    <text evidence="1">The sequence shown here is derived from an EMBL/GenBank/DDBJ whole genome shotgun (WGS) entry which is preliminary data.</text>
</comment>
<evidence type="ECO:0000313" key="1">
    <source>
        <dbReference type="EMBL" id="CAH2008141.1"/>
    </source>
</evidence>
<dbReference type="EMBL" id="CAKOFQ010007785">
    <property type="protein sequence ID" value="CAH2008141.1"/>
    <property type="molecule type" value="Genomic_DNA"/>
</dbReference>
<organism evidence="1 2">
    <name type="scientific">Acanthoscelides obtectus</name>
    <name type="common">Bean weevil</name>
    <name type="synonym">Bruchus obtectus</name>
    <dbReference type="NCBI Taxonomy" id="200917"/>
    <lineage>
        <taxon>Eukaryota</taxon>
        <taxon>Metazoa</taxon>
        <taxon>Ecdysozoa</taxon>
        <taxon>Arthropoda</taxon>
        <taxon>Hexapoda</taxon>
        <taxon>Insecta</taxon>
        <taxon>Pterygota</taxon>
        <taxon>Neoptera</taxon>
        <taxon>Endopterygota</taxon>
        <taxon>Coleoptera</taxon>
        <taxon>Polyphaga</taxon>
        <taxon>Cucujiformia</taxon>
        <taxon>Chrysomeloidea</taxon>
        <taxon>Chrysomelidae</taxon>
        <taxon>Bruchinae</taxon>
        <taxon>Bruchini</taxon>
        <taxon>Acanthoscelides</taxon>
    </lineage>
</organism>
<accession>A0A9P0M9G9</accession>
<dbReference type="AlphaFoldDB" id="A0A9P0M9G9"/>
<proteinExistence type="predicted"/>
<dbReference type="OrthoDB" id="6136790at2759"/>
<reference evidence="1" key="1">
    <citation type="submission" date="2022-03" db="EMBL/GenBank/DDBJ databases">
        <authorList>
            <person name="Sayadi A."/>
        </authorList>
    </citation>
    <scope>NUCLEOTIDE SEQUENCE</scope>
</reference>
<evidence type="ECO:0000313" key="2">
    <source>
        <dbReference type="Proteomes" id="UP001152888"/>
    </source>
</evidence>
<protein>
    <submittedName>
        <fullName evidence="1">Uncharacterized protein</fullName>
    </submittedName>
</protein>
<gene>
    <name evidence="1" type="ORF">ACAOBT_LOCUS30038</name>
</gene>